<evidence type="ECO:0000313" key="2">
    <source>
        <dbReference type="Proteomes" id="UP000199042"/>
    </source>
</evidence>
<dbReference type="EMBL" id="FNQH01000014">
    <property type="protein sequence ID" value="SEA97107.1"/>
    <property type="molecule type" value="Genomic_DNA"/>
</dbReference>
<dbReference type="Proteomes" id="UP000199042">
    <property type="component" value="Unassembled WGS sequence"/>
</dbReference>
<dbReference type="InterPro" id="IPR010026">
    <property type="entry name" value="Phage_holin_LL-H"/>
</dbReference>
<dbReference type="RefSeq" id="WP_086986370.1">
    <property type="nucleotide sequence ID" value="NZ_FJNA01000002.1"/>
</dbReference>
<dbReference type="Pfam" id="PF09682">
    <property type="entry name" value="Phage_holin_6_1"/>
    <property type="match status" value="1"/>
</dbReference>
<name>A0AB38A418_9LACT</name>
<keyword evidence="2" id="KW-1185">Reference proteome</keyword>
<accession>A0AB38A418</accession>
<dbReference type="AlphaFoldDB" id="A0AB38A418"/>
<reference evidence="1 2" key="1">
    <citation type="submission" date="2016-10" db="EMBL/GenBank/DDBJ databases">
        <authorList>
            <person name="Varghese N."/>
            <person name="Submissions S."/>
        </authorList>
    </citation>
    <scope>NUCLEOTIDE SEQUENCE [LARGE SCALE GENOMIC DNA]</scope>
    <source>
        <strain evidence="1 2">DSM 14526</strain>
    </source>
</reference>
<protein>
    <submittedName>
        <fullName evidence="1">Phage holin, LL-H family</fullName>
    </submittedName>
</protein>
<dbReference type="NCBIfam" id="TIGR01673">
    <property type="entry name" value="holin_LLH"/>
    <property type="match status" value="1"/>
</dbReference>
<evidence type="ECO:0000313" key="1">
    <source>
        <dbReference type="EMBL" id="SEA97107.1"/>
    </source>
</evidence>
<gene>
    <name evidence="1" type="ORF">SAMN04488525_11422</name>
</gene>
<comment type="caution">
    <text evidence="1">The sequence shown here is derived from an EMBL/GenBank/DDBJ whole genome shotgun (WGS) entry which is preliminary data.</text>
</comment>
<sequence length="110" mass="11906">MDAVQDALFSALSTLLVALIGVAVRQAVVFLNEKGLSEKLSNKKYLVDIAVQAVEQIYKNEGGAEKLETAKKEALKALNRNGLQVTDSELNLLIEASVKAMNDSMKKVAE</sequence>
<proteinExistence type="predicted"/>
<organism evidence="1 2">
    <name type="scientific">Trichococcus collinsii</name>
    <dbReference type="NCBI Taxonomy" id="157076"/>
    <lineage>
        <taxon>Bacteria</taxon>
        <taxon>Bacillati</taxon>
        <taxon>Bacillota</taxon>
        <taxon>Bacilli</taxon>
        <taxon>Lactobacillales</taxon>
        <taxon>Carnobacteriaceae</taxon>
        <taxon>Trichococcus</taxon>
    </lineage>
</organism>